<feature type="transmembrane region" description="Helical" evidence="2">
    <location>
        <begin position="33"/>
        <end position="49"/>
    </location>
</feature>
<keyword evidence="2" id="KW-1133">Transmembrane helix</keyword>
<keyword evidence="2" id="KW-0812">Transmembrane</keyword>
<dbReference type="AlphaFoldDB" id="A0A9W8TR22"/>
<proteinExistence type="predicted"/>
<keyword evidence="4" id="KW-1185">Reference proteome</keyword>
<comment type="caution">
    <text evidence="3">The sequence shown here is derived from an EMBL/GenBank/DDBJ whole genome shotgun (WGS) entry which is preliminary data.</text>
</comment>
<feature type="region of interest" description="Disordered" evidence="1">
    <location>
        <begin position="65"/>
        <end position="100"/>
    </location>
</feature>
<keyword evidence="2" id="KW-0472">Membrane</keyword>
<evidence type="ECO:0000313" key="3">
    <source>
        <dbReference type="EMBL" id="KAJ3578875.1"/>
    </source>
</evidence>
<reference evidence="3" key="1">
    <citation type="submission" date="2022-07" db="EMBL/GenBank/DDBJ databases">
        <title>Genome Sequence of Xylaria arbuscula.</title>
        <authorList>
            <person name="Buettner E."/>
        </authorList>
    </citation>
    <scope>NUCLEOTIDE SEQUENCE</scope>
    <source>
        <strain evidence="3">VT107</strain>
    </source>
</reference>
<evidence type="ECO:0000256" key="1">
    <source>
        <dbReference type="SAM" id="MobiDB-lite"/>
    </source>
</evidence>
<organism evidence="3 4">
    <name type="scientific">Xylaria arbuscula</name>
    <dbReference type="NCBI Taxonomy" id="114810"/>
    <lineage>
        <taxon>Eukaryota</taxon>
        <taxon>Fungi</taxon>
        <taxon>Dikarya</taxon>
        <taxon>Ascomycota</taxon>
        <taxon>Pezizomycotina</taxon>
        <taxon>Sordariomycetes</taxon>
        <taxon>Xylariomycetidae</taxon>
        <taxon>Xylariales</taxon>
        <taxon>Xylariaceae</taxon>
        <taxon>Xylaria</taxon>
    </lineage>
</organism>
<gene>
    <name evidence="3" type="ORF">NPX13_g1686</name>
</gene>
<dbReference type="EMBL" id="JANPWZ010000159">
    <property type="protein sequence ID" value="KAJ3578875.1"/>
    <property type="molecule type" value="Genomic_DNA"/>
</dbReference>
<name>A0A9W8TR22_9PEZI</name>
<feature type="compositionally biased region" description="Basic and acidic residues" evidence="1">
    <location>
        <begin position="65"/>
        <end position="74"/>
    </location>
</feature>
<accession>A0A9W8TR22</accession>
<feature type="compositionally biased region" description="Basic and acidic residues" evidence="1">
    <location>
        <begin position="82"/>
        <end position="100"/>
    </location>
</feature>
<dbReference type="Proteomes" id="UP001148614">
    <property type="component" value="Unassembled WGS sequence"/>
</dbReference>
<protein>
    <submittedName>
        <fullName evidence="3">Uncharacterized protein</fullName>
    </submittedName>
</protein>
<evidence type="ECO:0000256" key="2">
    <source>
        <dbReference type="SAM" id="Phobius"/>
    </source>
</evidence>
<evidence type="ECO:0000313" key="4">
    <source>
        <dbReference type="Proteomes" id="UP001148614"/>
    </source>
</evidence>
<sequence>MGCGPPYPPPSSLLYQWDVANANPNNNYSGNDYFKTGLIIFILALFFLPRNLNLNPIRRIAQLRRQTEESHDLPEDADEFADWDRHLAGENRDTDDPDAIRSEEMRALRAGFVGKMKATTTSKNGASARRRAR</sequence>